<reference evidence="8" key="2">
    <citation type="submission" date="2015-02" db="UniProtKB">
        <authorList>
            <consortium name="EnsemblMetazoa"/>
        </authorList>
    </citation>
    <scope>IDENTIFICATION</scope>
</reference>
<keyword evidence="9" id="KW-1185">Reference proteome</keyword>
<name>T1J681_STRMM</name>
<evidence type="ECO:0000256" key="4">
    <source>
        <dbReference type="ARBA" id="ARBA00023125"/>
    </source>
</evidence>
<keyword evidence="3" id="KW-0235">DNA replication</keyword>
<dbReference type="PANTHER" id="PTHR13989:SF16">
    <property type="entry name" value="REPLICATION PROTEIN A2"/>
    <property type="match status" value="1"/>
</dbReference>
<dbReference type="OMA" id="TFHFIDC"/>
<dbReference type="HOGENOM" id="CLU_051033_1_1_1"/>
<dbReference type="InterPro" id="IPR014892">
    <property type="entry name" value="RPA_C"/>
</dbReference>
<evidence type="ECO:0000256" key="1">
    <source>
        <dbReference type="ARBA" id="ARBA00004123"/>
    </source>
</evidence>
<dbReference type="InterPro" id="IPR012340">
    <property type="entry name" value="NA-bd_OB-fold"/>
</dbReference>
<dbReference type="GO" id="GO:0000724">
    <property type="term" value="P:double-strand break repair via homologous recombination"/>
    <property type="evidence" value="ECO:0007669"/>
    <property type="project" value="TreeGrafter"/>
</dbReference>
<evidence type="ECO:0000313" key="9">
    <source>
        <dbReference type="Proteomes" id="UP000014500"/>
    </source>
</evidence>
<dbReference type="STRING" id="126957.T1J681"/>
<dbReference type="EMBL" id="JH431873">
    <property type="status" value="NOT_ANNOTATED_CDS"/>
    <property type="molecule type" value="Genomic_DNA"/>
</dbReference>
<dbReference type="GO" id="GO:0035861">
    <property type="term" value="C:site of double-strand break"/>
    <property type="evidence" value="ECO:0007669"/>
    <property type="project" value="TreeGrafter"/>
</dbReference>
<evidence type="ECO:0000256" key="2">
    <source>
        <dbReference type="ARBA" id="ARBA00007815"/>
    </source>
</evidence>
<evidence type="ECO:0000256" key="3">
    <source>
        <dbReference type="ARBA" id="ARBA00022705"/>
    </source>
</evidence>
<dbReference type="GO" id="GO:0006260">
    <property type="term" value="P:DNA replication"/>
    <property type="evidence" value="ECO:0007669"/>
    <property type="project" value="UniProtKB-KW"/>
</dbReference>
<dbReference type="SUPFAM" id="SSF46785">
    <property type="entry name" value="Winged helix' DNA-binding domain"/>
    <property type="match status" value="1"/>
</dbReference>
<reference evidence="9" key="1">
    <citation type="submission" date="2011-05" db="EMBL/GenBank/DDBJ databases">
        <authorList>
            <person name="Richards S.R."/>
            <person name="Qu J."/>
            <person name="Jiang H."/>
            <person name="Jhangiani S.N."/>
            <person name="Agravi P."/>
            <person name="Goodspeed R."/>
            <person name="Gross S."/>
            <person name="Mandapat C."/>
            <person name="Jackson L."/>
            <person name="Mathew T."/>
            <person name="Pu L."/>
            <person name="Thornton R."/>
            <person name="Saada N."/>
            <person name="Wilczek-Boney K.B."/>
            <person name="Lee S."/>
            <person name="Kovar C."/>
            <person name="Wu Y."/>
            <person name="Scherer S.E."/>
            <person name="Worley K.C."/>
            <person name="Muzny D.M."/>
            <person name="Gibbs R."/>
        </authorList>
    </citation>
    <scope>NUCLEOTIDE SEQUENCE</scope>
    <source>
        <strain evidence="9">Brora</strain>
    </source>
</reference>
<organism evidence="8 9">
    <name type="scientific">Strigamia maritima</name>
    <name type="common">European centipede</name>
    <name type="synonym">Geophilus maritimus</name>
    <dbReference type="NCBI Taxonomy" id="126957"/>
    <lineage>
        <taxon>Eukaryota</taxon>
        <taxon>Metazoa</taxon>
        <taxon>Ecdysozoa</taxon>
        <taxon>Arthropoda</taxon>
        <taxon>Myriapoda</taxon>
        <taxon>Chilopoda</taxon>
        <taxon>Pleurostigmophora</taxon>
        <taxon>Geophilomorpha</taxon>
        <taxon>Linotaeniidae</taxon>
        <taxon>Strigamia</taxon>
    </lineage>
</organism>
<keyword evidence="5" id="KW-0539">Nucleus</keyword>
<feature type="domain" description="Replication protein A C-terminal" evidence="7">
    <location>
        <begin position="185"/>
        <end position="266"/>
    </location>
</feature>
<feature type="compositionally biased region" description="Low complexity" evidence="6">
    <location>
        <begin position="1"/>
        <end position="12"/>
    </location>
</feature>
<dbReference type="FunFam" id="1.10.10.10:FF:000168">
    <property type="entry name" value="Replication protein A 32 kDa subunit"/>
    <property type="match status" value="1"/>
</dbReference>
<dbReference type="GO" id="GO:0000781">
    <property type="term" value="C:chromosome, telomeric region"/>
    <property type="evidence" value="ECO:0007669"/>
    <property type="project" value="TreeGrafter"/>
</dbReference>
<dbReference type="InterPro" id="IPR014646">
    <property type="entry name" value="Rfa2/RPA32"/>
</dbReference>
<dbReference type="Pfam" id="PF08784">
    <property type="entry name" value="RPA_C"/>
    <property type="match status" value="1"/>
</dbReference>
<feature type="region of interest" description="Disordered" evidence="6">
    <location>
        <begin position="1"/>
        <end position="35"/>
    </location>
</feature>
<dbReference type="Proteomes" id="UP000014500">
    <property type="component" value="Unassembled WGS sequence"/>
</dbReference>
<dbReference type="InterPro" id="IPR036388">
    <property type="entry name" value="WH-like_DNA-bd_sf"/>
</dbReference>
<feature type="compositionally biased region" description="Polar residues" evidence="6">
    <location>
        <begin position="20"/>
        <end position="29"/>
    </location>
</feature>
<dbReference type="InterPro" id="IPR036390">
    <property type="entry name" value="WH_DNA-bd_sf"/>
</dbReference>
<evidence type="ECO:0000256" key="5">
    <source>
        <dbReference type="ARBA" id="ARBA00023242"/>
    </source>
</evidence>
<dbReference type="SUPFAM" id="SSF50249">
    <property type="entry name" value="Nucleic acid-binding proteins"/>
    <property type="match status" value="1"/>
</dbReference>
<dbReference type="Gene3D" id="2.40.50.140">
    <property type="entry name" value="Nucleic acid-binding proteins"/>
    <property type="match status" value="1"/>
</dbReference>
<sequence>MWSSNNSFSSASQQGFIKPQETSPGSGLFQNDKPRKIRTQTVVPVTIGHIHDTMNHTDAFKVGEMEINMVSIVGLVVSVEQKTTHIVYIVDDMTGPPINIQHWIDDSSNEADHDKRPMVENTYVQVHGSVKKMRDQLNIIVFKIKPIVDINHLTCHLLEVMHSRKMLEFQLKQMRFAKSEGGNDNAGHEMANVSAMEVDNVIEGVPEGLTKGQATIYKTVHGCQNASGCSVNWLREQLPSMNSALIGQALSFLCDEGHVYTTIDDNHFKVTDRSNSNFEVIEMLKLE</sequence>
<evidence type="ECO:0000259" key="7">
    <source>
        <dbReference type="Pfam" id="PF08784"/>
    </source>
</evidence>
<dbReference type="PIRSF" id="PIRSF036949">
    <property type="entry name" value="RPA32"/>
    <property type="match status" value="1"/>
</dbReference>
<dbReference type="AlphaFoldDB" id="T1J681"/>
<dbReference type="InterPro" id="IPR040260">
    <property type="entry name" value="RFA2-like"/>
</dbReference>
<dbReference type="GO" id="GO:0006289">
    <property type="term" value="P:nucleotide-excision repair"/>
    <property type="evidence" value="ECO:0007669"/>
    <property type="project" value="TreeGrafter"/>
</dbReference>
<dbReference type="EnsemblMetazoa" id="SMAR009149-RA">
    <property type="protein sequence ID" value="SMAR009149-PA"/>
    <property type="gene ID" value="SMAR009149"/>
</dbReference>
<comment type="subcellular location">
    <subcellularLocation>
        <location evidence="1">Nucleus</location>
    </subcellularLocation>
</comment>
<proteinExistence type="inferred from homology"/>
<dbReference type="PhylomeDB" id="T1J681"/>
<dbReference type="GO" id="GO:0003697">
    <property type="term" value="F:single-stranded DNA binding"/>
    <property type="evidence" value="ECO:0007669"/>
    <property type="project" value="TreeGrafter"/>
</dbReference>
<comment type="similarity">
    <text evidence="2">Belongs to the replication factor A protein 2 family.</text>
</comment>
<dbReference type="CDD" id="cd04478">
    <property type="entry name" value="RPA2_DBD_D"/>
    <property type="match status" value="1"/>
</dbReference>
<evidence type="ECO:0000313" key="8">
    <source>
        <dbReference type="EnsemblMetazoa" id="SMAR009149-PA"/>
    </source>
</evidence>
<dbReference type="PANTHER" id="PTHR13989">
    <property type="entry name" value="REPLICATION PROTEIN A-RELATED"/>
    <property type="match status" value="1"/>
</dbReference>
<dbReference type="Gene3D" id="1.10.10.10">
    <property type="entry name" value="Winged helix-like DNA-binding domain superfamily/Winged helix DNA-binding domain"/>
    <property type="match status" value="1"/>
</dbReference>
<protein>
    <recommendedName>
        <fullName evidence="7">Replication protein A C-terminal domain-containing protein</fullName>
    </recommendedName>
</protein>
<evidence type="ECO:0000256" key="6">
    <source>
        <dbReference type="SAM" id="MobiDB-lite"/>
    </source>
</evidence>
<dbReference type="GO" id="GO:0005662">
    <property type="term" value="C:DNA replication factor A complex"/>
    <property type="evidence" value="ECO:0007669"/>
    <property type="project" value="TreeGrafter"/>
</dbReference>
<dbReference type="eggNOG" id="KOG3108">
    <property type="taxonomic scope" value="Eukaryota"/>
</dbReference>
<accession>T1J681</accession>
<keyword evidence="4" id="KW-0238">DNA-binding</keyword>